<protein>
    <submittedName>
        <fullName evidence="1">FeoB-associated Cys-rich membrane protein</fullName>
    </submittedName>
</protein>
<name>A0AC61QT88_9BACT</name>
<evidence type="ECO:0000313" key="2">
    <source>
        <dbReference type="Proteomes" id="UP000308886"/>
    </source>
</evidence>
<sequence length="53" mass="6027">MEMIQYIIVGIIILLAIIFMARRIYSSFKNPTECNGGCAGCKLYDHCNKQKVD</sequence>
<accession>A0AC61QT88</accession>
<comment type="caution">
    <text evidence="1">The sequence shown here is derived from an EMBL/GenBank/DDBJ whole genome shotgun (WGS) entry which is preliminary data.</text>
</comment>
<organism evidence="1 2">
    <name type="scientific">Palleniella muris</name>
    <dbReference type="NCBI Taxonomy" id="3038145"/>
    <lineage>
        <taxon>Bacteria</taxon>
        <taxon>Pseudomonadati</taxon>
        <taxon>Bacteroidota</taxon>
        <taxon>Bacteroidia</taxon>
        <taxon>Bacteroidales</taxon>
        <taxon>Prevotellaceae</taxon>
        <taxon>Palleniella</taxon>
    </lineage>
</organism>
<gene>
    <name evidence="1" type="ORF">E5358_02845</name>
</gene>
<reference evidence="1" key="1">
    <citation type="submission" date="2019-04" db="EMBL/GenBank/DDBJ databases">
        <title>Microbes associate with the intestines of laboratory mice.</title>
        <authorList>
            <person name="Navarre W."/>
            <person name="Wong E."/>
            <person name="Huang K."/>
            <person name="Tropini C."/>
            <person name="Ng K."/>
            <person name="Yu B."/>
        </authorList>
    </citation>
    <scope>NUCLEOTIDE SEQUENCE</scope>
    <source>
        <strain evidence="1">NM73_A23</strain>
    </source>
</reference>
<proteinExistence type="predicted"/>
<keyword evidence="2" id="KW-1185">Reference proteome</keyword>
<dbReference type="Proteomes" id="UP000308886">
    <property type="component" value="Unassembled WGS sequence"/>
</dbReference>
<dbReference type="EMBL" id="SRZC01000003">
    <property type="protein sequence ID" value="TGX83602.1"/>
    <property type="molecule type" value="Genomic_DNA"/>
</dbReference>
<evidence type="ECO:0000313" key="1">
    <source>
        <dbReference type="EMBL" id="TGX83602.1"/>
    </source>
</evidence>